<organism evidence="2 3">
    <name type="scientific">Epilithonimonas lactis</name>
    <dbReference type="NCBI Taxonomy" id="421072"/>
    <lineage>
        <taxon>Bacteria</taxon>
        <taxon>Pseudomonadati</taxon>
        <taxon>Bacteroidota</taxon>
        <taxon>Flavobacteriia</taxon>
        <taxon>Flavobacteriales</taxon>
        <taxon>Weeksellaceae</taxon>
        <taxon>Chryseobacterium group</taxon>
        <taxon>Epilithonimonas</taxon>
    </lineage>
</organism>
<dbReference type="SUPFAM" id="SSF50998">
    <property type="entry name" value="Quinoprotein alcohol dehydrogenase-like"/>
    <property type="match status" value="1"/>
</dbReference>
<dbReference type="EMBL" id="JPLY01000003">
    <property type="protein sequence ID" value="KFC21953.1"/>
    <property type="molecule type" value="Genomic_DNA"/>
</dbReference>
<dbReference type="Proteomes" id="UP000028623">
    <property type="component" value="Unassembled WGS sequence"/>
</dbReference>
<dbReference type="RefSeq" id="WP_034975220.1">
    <property type="nucleotide sequence ID" value="NZ_FOFI01000003.1"/>
</dbReference>
<evidence type="ECO:0000313" key="2">
    <source>
        <dbReference type="EMBL" id="KFC21953.1"/>
    </source>
</evidence>
<dbReference type="eggNOG" id="ENOG5032R33">
    <property type="taxonomic scope" value="Bacteria"/>
</dbReference>
<dbReference type="Gene3D" id="2.130.10.10">
    <property type="entry name" value="YVTN repeat-like/Quinoprotein amine dehydrogenase"/>
    <property type="match status" value="1"/>
</dbReference>
<dbReference type="InterPro" id="IPR015943">
    <property type="entry name" value="WD40/YVTN_repeat-like_dom_sf"/>
</dbReference>
<dbReference type="InterPro" id="IPR002372">
    <property type="entry name" value="PQQ_rpt_dom"/>
</dbReference>
<accession>A0A085BHK8</accession>
<evidence type="ECO:0000313" key="3">
    <source>
        <dbReference type="Proteomes" id="UP000028623"/>
    </source>
</evidence>
<protein>
    <recommendedName>
        <fullName evidence="1">Pyrrolo-quinoline quinone repeat domain-containing protein</fullName>
    </recommendedName>
</protein>
<feature type="domain" description="Pyrrolo-quinoline quinone repeat" evidence="1">
    <location>
        <begin position="29"/>
        <end position="173"/>
    </location>
</feature>
<keyword evidence="3" id="KW-1185">Reference proteome</keyword>
<comment type="caution">
    <text evidence="2">The sequence shown here is derived from an EMBL/GenBank/DDBJ whole genome shotgun (WGS) entry which is preliminary data.</text>
</comment>
<dbReference type="STRING" id="421072.SAMN04488097_2262"/>
<dbReference type="InterPro" id="IPR011047">
    <property type="entry name" value="Quinoprotein_ADH-like_sf"/>
</dbReference>
<dbReference type="OrthoDB" id="1343328at2"/>
<proteinExistence type="predicted"/>
<reference evidence="2 3" key="1">
    <citation type="submission" date="2014-07" db="EMBL/GenBank/DDBJ databases">
        <title>Epilithonimonas lactis LMG 22401 Genome.</title>
        <authorList>
            <person name="Pipes S.E."/>
            <person name="Stropko S.J."/>
        </authorList>
    </citation>
    <scope>NUCLEOTIDE SEQUENCE [LARGE SCALE GENOMIC DNA]</scope>
    <source>
        <strain evidence="2 3">LMG 24401</strain>
    </source>
</reference>
<gene>
    <name evidence="2" type="ORF">IO89_08250</name>
</gene>
<name>A0A085BHK8_9FLAO</name>
<sequence length="390" mass="45611">MKTKLTLFILIFYATQTFSQTRIYKSEPVVRSTKDEDIYNSITMVGNAIIVNMTNYRLRALSKNNYETLWEIQVGLDSNTSPYFYKDSFFYATKKGERSSMAQYDVKTGKLIKELPFESIWSKPFYVNGTMYFTGLMDGAKMLAYDIDQNQIVWEKQLGMGTAQTVYLKDKIILDVEDKQWTEMDYNGKQIPSKSKKTITIDSTEYNVDHYEFPTHDGKEITEKFLRRKKVSGWDFTKESTEKHTVLLDERRLLIIGKGRKVVLNLDLETLVSPDLEDYHALRKIVKVGDETIWIVYQNHLIHYDFKNKKLLRDVSLSNWKPYQLILDERTIWLISSNDGQLYALDFESDGAVAEKMAREKAIENHYKCNLPDQEKIDAAKEIQKKLKTN</sequence>
<evidence type="ECO:0000259" key="1">
    <source>
        <dbReference type="Pfam" id="PF13360"/>
    </source>
</evidence>
<dbReference type="Pfam" id="PF13360">
    <property type="entry name" value="PQQ_2"/>
    <property type="match status" value="1"/>
</dbReference>
<dbReference type="AlphaFoldDB" id="A0A085BHK8"/>